<evidence type="ECO:0000256" key="1">
    <source>
        <dbReference type="SAM" id="MobiDB-lite"/>
    </source>
</evidence>
<dbReference type="AlphaFoldDB" id="A0A8N4F088"/>
<evidence type="ECO:0000313" key="2">
    <source>
        <dbReference type="Proteomes" id="UP000504607"/>
    </source>
</evidence>
<protein>
    <submittedName>
        <fullName evidence="3">Nucleoplasmin-like protein ANO39</fullName>
    </submittedName>
</protein>
<organism evidence="2 3">
    <name type="scientific">Elaeis guineensis var. tenera</name>
    <name type="common">Oil palm</name>
    <dbReference type="NCBI Taxonomy" id="51953"/>
    <lineage>
        <taxon>Eukaryota</taxon>
        <taxon>Viridiplantae</taxon>
        <taxon>Streptophyta</taxon>
        <taxon>Embryophyta</taxon>
        <taxon>Tracheophyta</taxon>
        <taxon>Spermatophyta</taxon>
        <taxon>Magnoliopsida</taxon>
        <taxon>Liliopsida</taxon>
        <taxon>Arecaceae</taxon>
        <taxon>Arecoideae</taxon>
        <taxon>Cocoseae</taxon>
        <taxon>Elaeidinae</taxon>
        <taxon>Elaeis</taxon>
    </lineage>
</organism>
<dbReference type="GeneID" id="114912853"/>
<proteinExistence type="predicted"/>
<dbReference type="OrthoDB" id="1930460at2759"/>
<name>A0A8N4F088_ELAGV</name>
<keyword evidence="2" id="KW-1185">Reference proteome</keyword>
<accession>A0A8N4F088</accession>
<sequence length="112" mass="12851">MKLDDEWITEQEEPCLLDDVSWLDVNECFNIDEGPNNRTRKRGSRNLNVDSEGKGKEKVIEKDIEVIEEDEGNEEEEEEEENQEMIMLEDDDDDDDGGGGDDDISFGDDYDG</sequence>
<gene>
    <name evidence="3" type="primary">LOC114912853</name>
</gene>
<dbReference type="Proteomes" id="UP000504607">
    <property type="component" value="Unplaced"/>
</dbReference>
<dbReference type="KEGG" id="egu:114912853"/>
<feature type="region of interest" description="Disordered" evidence="1">
    <location>
        <begin position="32"/>
        <end position="112"/>
    </location>
</feature>
<dbReference type="RefSeq" id="XP_029116976.1">
    <property type="nucleotide sequence ID" value="XM_029261143.1"/>
</dbReference>
<feature type="compositionally biased region" description="Basic and acidic residues" evidence="1">
    <location>
        <begin position="51"/>
        <end position="65"/>
    </location>
</feature>
<evidence type="ECO:0000313" key="3">
    <source>
        <dbReference type="RefSeq" id="XP_029116976.1"/>
    </source>
</evidence>
<reference evidence="3" key="1">
    <citation type="submission" date="2025-08" db="UniProtKB">
        <authorList>
            <consortium name="RefSeq"/>
        </authorList>
    </citation>
    <scope>IDENTIFICATION</scope>
</reference>
<feature type="compositionally biased region" description="Acidic residues" evidence="1">
    <location>
        <begin position="66"/>
        <end position="112"/>
    </location>
</feature>